<dbReference type="EMBL" id="CAICTM010000875">
    <property type="protein sequence ID" value="CAB9517722.1"/>
    <property type="molecule type" value="Genomic_DNA"/>
</dbReference>
<evidence type="ECO:0000313" key="1">
    <source>
        <dbReference type="EMBL" id="CAB9517722.1"/>
    </source>
</evidence>
<evidence type="ECO:0000313" key="2">
    <source>
        <dbReference type="Proteomes" id="UP001153069"/>
    </source>
</evidence>
<accession>A0A9N8HM41</accession>
<proteinExistence type="predicted"/>
<organism evidence="1 2">
    <name type="scientific">Seminavis robusta</name>
    <dbReference type="NCBI Taxonomy" id="568900"/>
    <lineage>
        <taxon>Eukaryota</taxon>
        <taxon>Sar</taxon>
        <taxon>Stramenopiles</taxon>
        <taxon>Ochrophyta</taxon>
        <taxon>Bacillariophyta</taxon>
        <taxon>Bacillariophyceae</taxon>
        <taxon>Bacillariophycidae</taxon>
        <taxon>Naviculales</taxon>
        <taxon>Naviculaceae</taxon>
        <taxon>Seminavis</taxon>
    </lineage>
</organism>
<name>A0A9N8HM41_9STRA</name>
<protein>
    <submittedName>
        <fullName evidence="1">Uncharacterized protein</fullName>
    </submittedName>
</protein>
<dbReference type="AlphaFoldDB" id="A0A9N8HM41"/>
<sequence>MMSLSALQGATIVFGHAVFTRVLLSFTLRTYQYLEWDTKRKSQIETNAIVKEYQKAISNEGEYAALIVAPLLFLAATTSGGDDGLSQAATVTAWSQVAYVWVRTAIGYPKVPTIVVAVTRYAGLALIAAEMYKAAF</sequence>
<gene>
    <name evidence="1" type="ORF">SEMRO_876_G214460.1</name>
</gene>
<reference evidence="1" key="1">
    <citation type="submission" date="2020-06" db="EMBL/GenBank/DDBJ databases">
        <authorList>
            <consortium name="Plant Systems Biology data submission"/>
        </authorList>
    </citation>
    <scope>NUCLEOTIDE SEQUENCE</scope>
    <source>
        <strain evidence="1">D6</strain>
    </source>
</reference>
<keyword evidence="2" id="KW-1185">Reference proteome</keyword>
<comment type="caution">
    <text evidence="1">The sequence shown here is derived from an EMBL/GenBank/DDBJ whole genome shotgun (WGS) entry which is preliminary data.</text>
</comment>
<dbReference type="Proteomes" id="UP001153069">
    <property type="component" value="Unassembled WGS sequence"/>
</dbReference>